<comment type="caution">
    <text evidence="2">The sequence shown here is derived from an EMBL/GenBank/DDBJ whole genome shotgun (WGS) entry which is preliminary data.</text>
</comment>
<dbReference type="Proteomes" id="UP000762676">
    <property type="component" value="Unassembled WGS sequence"/>
</dbReference>
<feature type="region of interest" description="Disordered" evidence="1">
    <location>
        <begin position="61"/>
        <end position="81"/>
    </location>
</feature>
<dbReference type="EMBL" id="BMAT01007633">
    <property type="protein sequence ID" value="GFR68133.1"/>
    <property type="molecule type" value="Genomic_DNA"/>
</dbReference>
<reference evidence="2 3" key="1">
    <citation type="journal article" date="2021" name="Elife">
        <title>Chloroplast acquisition without the gene transfer in kleptoplastic sea slugs, Plakobranchus ocellatus.</title>
        <authorList>
            <person name="Maeda T."/>
            <person name="Takahashi S."/>
            <person name="Yoshida T."/>
            <person name="Shimamura S."/>
            <person name="Takaki Y."/>
            <person name="Nagai Y."/>
            <person name="Toyoda A."/>
            <person name="Suzuki Y."/>
            <person name="Arimoto A."/>
            <person name="Ishii H."/>
            <person name="Satoh N."/>
            <person name="Nishiyama T."/>
            <person name="Hasebe M."/>
            <person name="Maruyama T."/>
            <person name="Minagawa J."/>
            <person name="Obokata J."/>
            <person name="Shigenobu S."/>
        </authorList>
    </citation>
    <scope>NUCLEOTIDE SEQUENCE [LARGE SCALE GENOMIC DNA]</scope>
</reference>
<dbReference type="AlphaFoldDB" id="A0AAV4F611"/>
<name>A0AAV4F611_9GAST</name>
<organism evidence="2 3">
    <name type="scientific">Elysia marginata</name>
    <dbReference type="NCBI Taxonomy" id="1093978"/>
    <lineage>
        <taxon>Eukaryota</taxon>
        <taxon>Metazoa</taxon>
        <taxon>Spiralia</taxon>
        <taxon>Lophotrochozoa</taxon>
        <taxon>Mollusca</taxon>
        <taxon>Gastropoda</taxon>
        <taxon>Heterobranchia</taxon>
        <taxon>Euthyneura</taxon>
        <taxon>Panpulmonata</taxon>
        <taxon>Sacoglossa</taxon>
        <taxon>Placobranchoidea</taxon>
        <taxon>Plakobranchidae</taxon>
        <taxon>Elysia</taxon>
    </lineage>
</organism>
<evidence type="ECO:0000313" key="2">
    <source>
        <dbReference type="EMBL" id="GFR68133.1"/>
    </source>
</evidence>
<evidence type="ECO:0000313" key="3">
    <source>
        <dbReference type="Proteomes" id="UP000762676"/>
    </source>
</evidence>
<sequence length="81" mass="8793">MLMFLTMAPIGRIPGFKASMGGLVQVARYPTRLSRSYSIVYIIRAGPSRAGIAPGNVDCCFDDDKDDDADDDDDDGDDDDD</sequence>
<keyword evidence="3" id="KW-1185">Reference proteome</keyword>
<protein>
    <recommendedName>
        <fullName evidence="4">Secreted protein</fullName>
    </recommendedName>
</protein>
<accession>A0AAV4F611</accession>
<evidence type="ECO:0008006" key="4">
    <source>
        <dbReference type="Google" id="ProtNLM"/>
    </source>
</evidence>
<gene>
    <name evidence="2" type="ORF">ElyMa_003724400</name>
</gene>
<evidence type="ECO:0000256" key="1">
    <source>
        <dbReference type="SAM" id="MobiDB-lite"/>
    </source>
</evidence>
<proteinExistence type="predicted"/>